<dbReference type="AlphaFoldDB" id="A0A5N5LN77"/>
<reference evidence="3" key="1">
    <citation type="journal article" date="2019" name="Gigascience">
        <title>De novo genome assembly of the endangered Acer yangbiense, a plant species with extremely small populations endemic to Yunnan Province, China.</title>
        <authorList>
            <person name="Yang J."/>
            <person name="Wariss H.M."/>
            <person name="Tao L."/>
            <person name="Zhang R."/>
            <person name="Yun Q."/>
            <person name="Hollingsworth P."/>
            <person name="Dao Z."/>
            <person name="Luo G."/>
            <person name="Guo H."/>
            <person name="Ma Y."/>
            <person name="Sun W."/>
        </authorList>
    </citation>
    <scope>NUCLEOTIDE SEQUENCE [LARGE SCALE GENOMIC DNA]</scope>
    <source>
        <strain evidence="3">cv. br00</strain>
    </source>
</reference>
<dbReference type="EMBL" id="VDCV01000008">
    <property type="protein sequence ID" value="KAB5544173.1"/>
    <property type="molecule type" value="Genomic_DNA"/>
</dbReference>
<name>A0A5N5LN77_9ROSI</name>
<comment type="caution">
    <text evidence="2">The sequence shown here is derived from an EMBL/GenBank/DDBJ whole genome shotgun (WGS) entry which is preliminary data.</text>
</comment>
<keyword evidence="3" id="KW-1185">Reference proteome</keyword>
<protein>
    <submittedName>
        <fullName evidence="2">Uncharacterized protein</fullName>
    </submittedName>
</protein>
<evidence type="ECO:0000313" key="3">
    <source>
        <dbReference type="Proteomes" id="UP000326939"/>
    </source>
</evidence>
<evidence type="ECO:0000313" key="2">
    <source>
        <dbReference type="EMBL" id="KAB5544173.1"/>
    </source>
</evidence>
<dbReference type="PANTHER" id="PTHR34130:SF5">
    <property type="entry name" value="OS08G0243800 PROTEIN"/>
    <property type="match status" value="1"/>
</dbReference>
<gene>
    <name evidence="2" type="ORF">DKX38_012285</name>
</gene>
<sequence length="250" mass="28347">MSFQPVHDSSELQDFDDAEETLSLCDLPLNGDASDWDDFSKEDQSLGSCFDQDFFEFFSEDFTASTYPKDEIIFCGKLITCKGETIVEKTQNLESTKKARNTKKGFIFPWKPSSFNKSSRTTSSKQLQENSGKTLQEHLSENHGFATRKCDDKYGFSMKKVSILATPMKPRWYFLAFGVGRLPMEMELSDIKMRQSRKRPSRMFQCEKVTEASRGDKRGKGSWSFLRFLGCDIQHSSATAKASSGCAPIV</sequence>
<proteinExistence type="predicted"/>
<organism evidence="2 3">
    <name type="scientific">Salix brachista</name>
    <dbReference type="NCBI Taxonomy" id="2182728"/>
    <lineage>
        <taxon>Eukaryota</taxon>
        <taxon>Viridiplantae</taxon>
        <taxon>Streptophyta</taxon>
        <taxon>Embryophyta</taxon>
        <taxon>Tracheophyta</taxon>
        <taxon>Spermatophyta</taxon>
        <taxon>Magnoliopsida</taxon>
        <taxon>eudicotyledons</taxon>
        <taxon>Gunneridae</taxon>
        <taxon>Pentapetalae</taxon>
        <taxon>rosids</taxon>
        <taxon>fabids</taxon>
        <taxon>Malpighiales</taxon>
        <taxon>Salicaceae</taxon>
        <taxon>Saliceae</taxon>
        <taxon>Salix</taxon>
    </lineage>
</organism>
<accession>A0A5N5LN77</accession>
<evidence type="ECO:0000256" key="1">
    <source>
        <dbReference type="SAM" id="MobiDB-lite"/>
    </source>
</evidence>
<dbReference type="PANTHER" id="PTHR34130">
    <property type="entry name" value="OS08G0243800 PROTEIN"/>
    <property type="match status" value="1"/>
</dbReference>
<feature type="compositionally biased region" description="Low complexity" evidence="1">
    <location>
        <begin position="113"/>
        <end position="125"/>
    </location>
</feature>
<dbReference type="Proteomes" id="UP000326939">
    <property type="component" value="Chromosome 8"/>
</dbReference>
<feature type="region of interest" description="Disordered" evidence="1">
    <location>
        <begin position="111"/>
        <end position="136"/>
    </location>
</feature>